<comment type="subcellular location">
    <subcellularLocation>
        <location evidence="1">Periplasm</location>
    </subcellularLocation>
</comment>
<dbReference type="EMBL" id="JBGBZA010000002">
    <property type="protein sequence ID" value="MEY9314507.1"/>
    <property type="molecule type" value="Genomic_DNA"/>
</dbReference>
<proteinExistence type="predicted"/>
<reference evidence="12 14" key="2">
    <citation type="submission" date="2024-07" db="EMBL/GenBank/DDBJ databases">
        <title>Genomic Encyclopedia of Type Strains, Phase V (KMG-V): Genome sequencing to study the core and pangenomes of soil and plant-associated prokaryotes.</title>
        <authorList>
            <person name="Whitman W."/>
        </authorList>
    </citation>
    <scope>NUCLEOTIDE SEQUENCE [LARGE SCALE GENOMIC DNA]</scope>
    <source>
        <strain evidence="12 14">USDA 415</strain>
    </source>
</reference>
<feature type="binding site" description="covalent" evidence="8">
    <location>
        <position position="255"/>
    </location>
    <ligand>
        <name>heme c</name>
        <dbReference type="ChEBI" id="CHEBI:61717"/>
        <label>2</label>
    </ligand>
</feature>
<evidence type="ECO:0000256" key="8">
    <source>
        <dbReference type="PIRSR" id="PIRSR000294-1"/>
    </source>
</evidence>
<feature type="binding site" description="axial binding residue" evidence="9">
    <location>
        <position position="110"/>
    </location>
    <ligand>
        <name>heme c</name>
        <dbReference type="ChEBI" id="CHEBI:61717"/>
        <label>1</label>
    </ligand>
    <ligandPart>
        <name>Fe</name>
        <dbReference type="ChEBI" id="CHEBI:18248"/>
    </ligandPart>
</feature>
<gene>
    <name evidence="12" type="ORF">ABIF29_001306</name>
    <name evidence="11" type="ORF">JOH49_000261</name>
</gene>
<comment type="caution">
    <text evidence="11">The sequence shown here is derived from an EMBL/GenBank/DDBJ whole genome shotgun (WGS) entry which is preliminary data.</text>
</comment>
<dbReference type="SUPFAM" id="SSF46626">
    <property type="entry name" value="Cytochrome c"/>
    <property type="match status" value="2"/>
</dbReference>
<feature type="binding site" description="covalent" evidence="8">
    <location>
        <position position="106"/>
    </location>
    <ligand>
        <name>heme c</name>
        <dbReference type="ChEBI" id="CHEBI:61717"/>
        <label>1</label>
    </ligand>
</feature>
<evidence type="ECO:0000313" key="12">
    <source>
        <dbReference type="EMBL" id="MEY9314507.1"/>
    </source>
</evidence>
<dbReference type="InterPro" id="IPR036909">
    <property type="entry name" value="Cyt_c-like_dom_sf"/>
</dbReference>
<evidence type="ECO:0000256" key="5">
    <source>
        <dbReference type="ARBA" id="ARBA00022764"/>
    </source>
</evidence>
<feature type="binding site" description="axial binding residue" evidence="9">
    <location>
        <position position="126"/>
    </location>
    <ligand>
        <name>heme c</name>
        <dbReference type="ChEBI" id="CHEBI:61717"/>
        <label>1</label>
    </ligand>
    <ligandPart>
        <name>Fe</name>
        <dbReference type="ChEBI" id="CHEBI:18248"/>
    </ligandPart>
</feature>
<dbReference type="GO" id="GO:0042597">
    <property type="term" value="C:periplasmic space"/>
    <property type="evidence" value="ECO:0007669"/>
    <property type="project" value="UniProtKB-SubCell"/>
</dbReference>
<keyword evidence="2 8" id="KW-0349">Heme</keyword>
<dbReference type="PANTHER" id="PTHR30600:SF7">
    <property type="entry name" value="CYTOCHROME C PEROXIDASE-RELATED"/>
    <property type="match status" value="1"/>
</dbReference>
<feature type="binding site" description="axial binding residue" evidence="9">
    <location>
        <position position="330"/>
    </location>
    <ligand>
        <name>heme c</name>
        <dbReference type="ChEBI" id="CHEBI:61717"/>
        <label>2</label>
    </ligand>
    <ligandPart>
        <name>Fe</name>
        <dbReference type="ChEBI" id="CHEBI:18248"/>
    </ligandPart>
</feature>
<dbReference type="PIRSF" id="PIRSF000294">
    <property type="entry name" value="Cytochrome-c_peroxidase"/>
    <property type="match status" value="1"/>
</dbReference>
<dbReference type="EC" id="1.11.1.5" evidence="11"/>
<evidence type="ECO:0000256" key="4">
    <source>
        <dbReference type="ARBA" id="ARBA00022729"/>
    </source>
</evidence>
<feature type="binding site" description="covalent" evidence="8">
    <location>
        <position position="109"/>
    </location>
    <ligand>
        <name>heme c</name>
        <dbReference type="ChEBI" id="CHEBI:61717"/>
        <label>1</label>
    </ligand>
</feature>
<dbReference type="InterPro" id="IPR026259">
    <property type="entry name" value="MauG/Cytc_peroxidase"/>
</dbReference>
<evidence type="ECO:0000256" key="3">
    <source>
        <dbReference type="ARBA" id="ARBA00022723"/>
    </source>
</evidence>
<evidence type="ECO:0000256" key="7">
    <source>
        <dbReference type="ARBA" id="ARBA00023004"/>
    </source>
</evidence>
<keyword evidence="11" id="KW-0575">Peroxidase</keyword>
<dbReference type="InterPro" id="IPR051395">
    <property type="entry name" value="Cytochrome_c_Peroxidase/MauG"/>
</dbReference>
<feature type="domain" description="Cytochrome c" evidence="10">
    <location>
        <begin position="84"/>
        <end position="192"/>
    </location>
</feature>
<dbReference type="PROSITE" id="PS51007">
    <property type="entry name" value="CYTC"/>
    <property type="match status" value="2"/>
</dbReference>
<evidence type="ECO:0000313" key="11">
    <source>
        <dbReference type="EMBL" id="MBP1290508.1"/>
    </source>
</evidence>
<organism evidence="11 13">
    <name type="scientific">Bradyrhizobium elkanii</name>
    <dbReference type="NCBI Taxonomy" id="29448"/>
    <lineage>
        <taxon>Bacteria</taxon>
        <taxon>Pseudomonadati</taxon>
        <taxon>Pseudomonadota</taxon>
        <taxon>Alphaproteobacteria</taxon>
        <taxon>Hyphomicrobiales</taxon>
        <taxon>Nitrobacteraceae</taxon>
        <taxon>Bradyrhizobium</taxon>
    </lineage>
</organism>
<keyword evidence="3 9" id="KW-0479">Metal-binding</keyword>
<feature type="binding site" description="covalent" evidence="8">
    <location>
        <position position="252"/>
    </location>
    <ligand>
        <name>heme c</name>
        <dbReference type="ChEBI" id="CHEBI:61717"/>
        <label>2</label>
    </ligand>
</feature>
<dbReference type="Pfam" id="PF00034">
    <property type="entry name" value="Cytochrom_C"/>
    <property type="match status" value="1"/>
</dbReference>
<protein>
    <submittedName>
        <fullName evidence="11">Cytochrome c peroxidase</fullName>
        <ecNumber evidence="11">1.11.1.5</ecNumber>
    </submittedName>
</protein>
<evidence type="ECO:0000259" key="10">
    <source>
        <dbReference type="PROSITE" id="PS51007"/>
    </source>
</evidence>
<dbReference type="GO" id="GO:0046872">
    <property type="term" value="F:metal ion binding"/>
    <property type="evidence" value="ECO:0007669"/>
    <property type="project" value="UniProtKB-KW"/>
</dbReference>
<evidence type="ECO:0000256" key="6">
    <source>
        <dbReference type="ARBA" id="ARBA00023002"/>
    </source>
</evidence>
<reference evidence="11" key="1">
    <citation type="submission" date="2021-02" db="EMBL/GenBank/DDBJ databases">
        <title>Genomic Encyclopedia of Type Strains, Phase IV (KMG-V): Genome sequencing to study the core and pangenomes of soil and plant-associated prokaryotes.</title>
        <authorList>
            <person name="Whitman W."/>
        </authorList>
    </citation>
    <scope>NUCLEOTIDE SEQUENCE</scope>
    <source>
        <strain evidence="11">USDA 406</strain>
    </source>
</reference>
<evidence type="ECO:0000256" key="9">
    <source>
        <dbReference type="PIRSR" id="PIRSR000294-2"/>
    </source>
</evidence>
<dbReference type="Proteomes" id="UP001565471">
    <property type="component" value="Unassembled WGS sequence"/>
</dbReference>
<dbReference type="Pfam" id="PF03150">
    <property type="entry name" value="CCP_MauG"/>
    <property type="match status" value="1"/>
</dbReference>
<dbReference type="EMBL" id="JAFICZ010000001">
    <property type="protein sequence ID" value="MBP1290508.1"/>
    <property type="molecule type" value="Genomic_DNA"/>
</dbReference>
<keyword evidence="6 11" id="KW-0560">Oxidoreductase</keyword>
<dbReference type="InterPro" id="IPR004852">
    <property type="entry name" value="Di-haem_cyt_c_peroxidsae"/>
</dbReference>
<dbReference type="AlphaFoldDB" id="A0A4Q4KAT7"/>
<dbReference type="GeneID" id="92957146"/>
<dbReference type="FunFam" id="1.10.760.10:FF:000020">
    <property type="entry name" value="Cytochrome c peroxidase"/>
    <property type="match status" value="1"/>
</dbReference>
<dbReference type="GO" id="GO:0009055">
    <property type="term" value="F:electron transfer activity"/>
    <property type="evidence" value="ECO:0007669"/>
    <property type="project" value="InterPro"/>
</dbReference>
<dbReference type="Proteomes" id="UP000673383">
    <property type="component" value="Unassembled WGS sequence"/>
</dbReference>
<feature type="domain" description="Cytochrome c" evidence="10">
    <location>
        <begin position="238"/>
        <end position="355"/>
    </location>
</feature>
<dbReference type="PANTHER" id="PTHR30600">
    <property type="entry name" value="CYTOCHROME C PEROXIDASE-RELATED"/>
    <property type="match status" value="1"/>
</dbReference>
<keyword evidence="4" id="KW-0732">Signal</keyword>
<comment type="PTM">
    <text evidence="8">Binds 2 heme groups per subunit.</text>
</comment>
<comment type="cofactor">
    <cofactor evidence="8">
        <name>heme</name>
        <dbReference type="ChEBI" id="CHEBI:30413"/>
    </cofactor>
    <text evidence="8">Binds 2 heme groups.</text>
</comment>
<dbReference type="GO" id="GO:0004130">
    <property type="term" value="F:cytochrome-c peroxidase activity"/>
    <property type="evidence" value="ECO:0007669"/>
    <property type="project" value="UniProtKB-EC"/>
</dbReference>
<evidence type="ECO:0000313" key="13">
    <source>
        <dbReference type="Proteomes" id="UP000673383"/>
    </source>
</evidence>
<keyword evidence="5" id="KW-0574">Periplasm</keyword>
<dbReference type="InterPro" id="IPR009056">
    <property type="entry name" value="Cyt_c-like_dom"/>
</dbReference>
<keyword evidence="14" id="KW-1185">Reference proteome</keyword>
<name>A0A4Q4KAT7_BRAEL</name>
<feature type="binding site" description="axial binding residue" evidence="9">
    <location>
        <position position="256"/>
    </location>
    <ligand>
        <name>heme c</name>
        <dbReference type="ChEBI" id="CHEBI:61717"/>
        <label>2</label>
    </ligand>
    <ligandPart>
        <name>Fe</name>
        <dbReference type="ChEBI" id="CHEBI:18248"/>
    </ligandPart>
</feature>
<dbReference type="RefSeq" id="WP_016848196.1">
    <property type="nucleotide sequence ID" value="NZ_BJNL01000061.1"/>
</dbReference>
<sequence>MIGRLAATRTLLATSTNYDKGRLGMRKSAARTLYIAAKLCVLAAGILASSTAGADDDLMSAARQIFKPIPSIVPAVKNNPITHEKVALGKILFFDPRLSASGVISCNTCHNLGTGGADAGPRSLGHRWQLGSRRAPTVYNAVFNVAQFWDGRAADLKAQAVGPVQASAEMNATPARLLNTLNSMTDYIVMFSKAFPNDATPITFDNFAKAIEAFEATLITPAAPFDQYLEGDAYALSTQQKAGLKLFIEKGCSSCHNGINVGGQDYFPFGVTERPTASLLPRDDKGRFAVTKVPSDEYVFRSAPLRNVALRPPYFHSGQVWSLKQAVGVMSEIQLGAKLNDRETDDIVAFLNSLTGQLPKIDYPILPARTDTTPKPSMEQ</sequence>
<dbReference type="Gene3D" id="1.10.760.10">
    <property type="entry name" value="Cytochrome c-like domain"/>
    <property type="match status" value="2"/>
</dbReference>
<evidence type="ECO:0000256" key="1">
    <source>
        <dbReference type="ARBA" id="ARBA00004418"/>
    </source>
</evidence>
<keyword evidence="7 9" id="KW-0408">Iron</keyword>
<evidence type="ECO:0000256" key="2">
    <source>
        <dbReference type="ARBA" id="ARBA00022617"/>
    </source>
</evidence>
<accession>A0A4Q4KAT7</accession>
<evidence type="ECO:0000313" key="14">
    <source>
        <dbReference type="Proteomes" id="UP001565471"/>
    </source>
</evidence>
<dbReference type="GO" id="GO:0020037">
    <property type="term" value="F:heme binding"/>
    <property type="evidence" value="ECO:0007669"/>
    <property type="project" value="InterPro"/>
</dbReference>